<reference evidence="2" key="1">
    <citation type="journal article" date="2022" name="Cell">
        <title>Design, construction, and in vivo augmentation of a complex gut microbiome.</title>
        <authorList>
            <person name="Cheng A.G."/>
            <person name="Ho P.Y."/>
            <person name="Aranda-Diaz A."/>
            <person name="Jain S."/>
            <person name="Yu F.B."/>
            <person name="Meng X."/>
            <person name="Wang M."/>
            <person name="Iakiviak M."/>
            <person name="Nagashima K."/>
            <person name="Zhao A."/>
            <person name="Murugkar P."/>
            <person name="Patil A."/>
            <person name="Atabakhsh K."/>
            <person name="Weakley A."/>
            <person name="Yan J."/>
            <person name="Brumbaugh A.R."/>
            <person name="Higginbottom S."/>
            <person name="Dimas A."/>
            <person name="Shiver A.L."/>
            <person name="Deutschbauer A."/>
            <person name="Neff N."/>
            <person name="Sonnenburg J.L."/>
            <person name="Huang K.C."/>
            <person name="Fischbach M.A."/>
        </authorList>
    </citation>
    <scope>NUCLEOTIDE SEQUENCE</scope>
    <source>
        <strain evidence="2">DSM 19829</strain>
    </source>
</reference>
<feature type="transmembrane region" description="Helical" evidence="1">
    <location>
        <begin position="173"/>
        <end position="199"/>
    </location>
</feature>
<feature type="transmembrane region" description="Helical" evidence="1">
    <location>
        <begin position="133"/>
        <end position="161"/>
    </location>
</feature>
<dbReference type="Pfam" id="PF22564">
    <property type="entry name" value="HAAS"/>
    <property type="match status" value="1"/>
</dbReference>
<evidence type="ECO:0000256" key="1">
    <source>
        <dbReference type="SAM" id="Phobius"/>
    </source>
</evidence>
<proteinExistence type="predicted"/>
<keyword evidence="1" id="KW-1133">Transmembrane helix</keyword>
<keyword evidence="1" id="KW-0472">Membrane</keyword>
<dbReference type="RefSeq" id="WP_028528676.1">
    <property type="nucleotide sequence ID" value="NZ_CABLBR010000013.1"/>
</dbReference>
<gene>
    <name evidence="2" type="ORF">NQ502_04415</name>
</gene>
<protein>
    <submittedName>
        <fullName evidence="2">DUF1700 domain-containing protein</fullName>
    </submittedName>
</protein>
<feature type="transmembrane region" description="Helical" evidence="1">
    <location>
        <begin position="105"/>
        <end position="127"/>
    </location>
</feature>
<evidence type="ECO:0000313" key="2">
    <source>
        <dbReference type="EMBL" id="UWP60305.1"/>
    </source>
</evidence>
<evidence type="ECO:0000313" key="3">
    <source>
        <dbReference type="Proteomes" id="UP001060164"/>
    </source>
</evidence>
<keyword evidence="3" id="KW-1185">Reference proteome</keyword>
<name>A0ABY5VK76_9FIRM</name>
<organism evidence="2 3">
    <name type="scientific">Ruminococcus gauvreauii</name>
    <dbReference type="NCBI Taxonomy" id="438033"/>
    <lineage>
        <taxon>Bacteria</taxon>
        <taxon>Bacillati</taxon>
        <taxon>Bacillota</taxon>
        <taxon>Clostridia</taxon>
        <taxon>Eubacteriales</taxon>
        <taxon>Oscillospiraceae</taxon>
        <taxon>Ruminococcus</taxon>
    </lineage>
</organism>
<sequence length="230" mass="24574">MSRKEFMQQLNRLLADIPESDRQDAIAYYNDYFDEAGPENEAEVIQELGSPGKVAATIKAGMGTAPGRGEFTENGYQDSRFKERTQVPAYKAEQEGRQRRGTGRWALIIILLIFASPLLLGFGGGILGLVAGVFAAILGIYVAFAAAGIGLAAGGIAAFAAGVAKCIVSPANGLISIGTGMVLLAVGLLLFAVFVWLTFKVTPRVFRSVINWFSRIMHRGRGGESDEKAV</sequence>
<dbReference type="Proteomes" id="UP001060164">
    <property type="component" value="Chromosome"/>
</dbReference>
<keyword evidence="1" id="KW-0812">Transmembrane</keyword>
<accession>A0ABY5VK76</accession>
<dbReference type="EMBL" id="CP102290">
    <property type="protein sequence ID" value="UWP60305.1"/>
    <property type="molecule type" value="Genomic_DNA"/>
</dbReference>